<organism evidence="2 3">
    <name type="scientific">Oryctes borbonicus</name>
    <dbReference type="NCBI Taxonomy" id="1629725"/>
    <lineage>
        <taxon>Eukaryota</taxon>
        <taxon>Metazoa</taxon>
        <taxon>Ecdysozoa</taxon>
        <taxon>Arthropoda</taxon>
        <taxon>Hexapoda</taxon>
        <taxon>Insecta</taxon>
        <taxon>Pterygota</taxon>
        <taxon>Neoptera</taxon>
        <taxon>Endopterygota</taxon>
        <taxon>Coleoptera</taxon>
        <taxon>Polyphaga</taxon>
        <taxon>Scarabaeiformia</taxon>
        <taxon>Scarabaeidae</taxon>
        <taxon>Dynastinae</taxon>
        <taxon>Oryctes</taxon>
    </lineage>
</organism>
<dbReference type="AlphaFoldDB" id="A0A0T6B5S6"/>
<name>A0A0T6B5S6_9SCAR</name>
<dbReference type="OrthoDB" id="7675048at2759"/>
<feature type="non-terminal residue" evidence="2">
    <location>
        <position position="135"/>
    </location>
</feature>
<sequence length="135" mass="15579">MKSQISFTLYFQVYLCFSLAEWVEISKSHKKDVNNSVNAFRITTVTSDNIASRENSDETENDREQTFVNKFLIDEQIVEGDLSKDVNDDIENKASNYLGFIPFIENIQSSLMRNAHQGIKSKIGLLQELKYNLLF</sequence>
<keyword evidence="1" id="KW-0732">Signal</keyword>
<keyword evidence="3" id="KW-1185">Reference proteome</keyword>
<gene>
    <name evidence="2" type="ORF">AMK59_3171</name>
</gene>
<protein>
    <submittedName>
        <fullName evidence="2">Uncharacterized protein</fullName>
    </submittedName>
</protein>
<evidence type="ECO:0000313" key="3">
    <source>
        <dbReference type="Proteomes" id="UP000051574"/>
    </source>
</evidence>
<dbReference type="Proteomes" id="UP000051574">
    <property type="component" value="Unassembled WGS sequence"/>
</dbReference>
<accession>A0A0T6B5S6</accession>
<reference evidence="2 3" key="1">
    <citation type="submission" date="2015-09" db="EMBL/GenBank/DDBJ databases">
        <title>Draft genome of the scarab beetle Oryctes borbonicus.</title>
        <authorList>
            <person name="Meyer J.M."/>
            <person name="Markov G.V."/>
            <person name="Baskaran P."/>
            <person name="Herrmann M."/>
            <person name="Sommer R.J."/>
            <person name="Roedelsperger C."/>
        </authorList>
    </citation>
    <scope>NUCLEOTIDE SEQUENCE [LARGE SCALE GENOMIC DNA]</scope>
    <source>
        <strain evidence="2">OB123</strain>
        <tissue evidence="2">Whole animal</tissue>
    </source>
</reference>
<feature type="chain" id="PRO_5006668418" evidence="1">
    <location>
        <begin position="21"/>
        <end position="135"/>
    </location>
</feature>
<comment type="caution">
    <text evidence="2">The sequence shown here is derived from an EMBL/GenBank/DDBJ whole genome shotgun (WGS) entry which is preliminary data.</text>
</comment>
<evidence type="ECO:0000313" key="2">
    <source>
        <dbReference type="EMBL" id="KRT82526.1"/>
    </source>
</evidence>
<proteinExistence type="predicted"/>
<evidence type="ECO:0000256" key="1">
    <source>
        <dbReference type="SAM" id="SignalP"/>
    </source>
</evidence>
<dbReference type="EMBL" id="LJIG01009715">
    <property type="protein sequence ID" value="KRT82526.1"/>
    <property type="molecule type" value="Genomic_DNA"/>
</dbReference>
<feature type="signal peptide" evidence="1">
    <location>
        <begin position="1"/>
        <end position="20"/>
    </location>
</feature>